<evidence type="ECO:0000313" key="2">
    <source>
        <dbReference type="EMBL" id="MCV2885144.1"/>
    </source>
</evidence>
<gene>
    <name evidence="2" type="ORF">OE749_10620</name>
</gene>
<sequence length="206" mass="23008">MMRKVVILVLQGLLAIVPITVTIYLLVWIFGSIESLLTPFIPYRWYFPGLGLLIALFAMVIMGLLVNAYIFKIMLTWWEGVFEKIPVVKTLYGTLKDAVNLISIGKEQRMQSVVSVEINPDTHLIGFITSQEGAQSLFNDQDKVGVYIPLSYQIGGYTVYIDKSRLTPLNIDVETAMRISLTGGTRATDEAALTPLQPEAQAHKNK</sequence>
<comment type="caution">
    <text evidence="2">The sequence shown here is derived from an EMBL/GenBank/DDBJ whole genome shotgun (WGS) entry which is preliminary data.</text>
</comment>
<keyword evidence="1" id="KW-0812">Transmembrane</keyword>
<dbReference type="InterPro" id="IPR007462">
    <property type="entry name" value="COV1-like"/>
</dbReference>
<dbReference type="Proteomes" id="UP001652504">
    <property type="component" value="Unassembled WGS sequence"/>
</dbReference>
<feature type="transmembrane region" description="Helical" evidence="1">
    <location>
        <begin position="45"/>
        <end position="70"/>
    </location>
</feature>
<feature type="transmembrane region" description="Helical" evidence="1">
    <location>
        <begin position="7"/>
        <end position="33"/>
    </location>
</feature>
<dbReference type="EMBL" id="JAOWKX010000005">
    <property type="protein sequence ID" value="MCV2885144.1"/>
    <property type="molecule type" value="Genomic_DNA"/>
</dbReference>
<dbReference type="PANTHER" id="PTHR31876">
    <property type="entry name" value="COV-LIKE PROTEIN 1"/>
    <property type="match status" value="1"/>
</dbReference>
<evidence type="ECO:0000313" key="3">
    <source>
        <dbReference type="Proteomes" id="UP001652504"/>
    </source>
</evidence>
<accession>A0ABT3A971</accession>
<keyword evidence="3" id="KW-1185">Reference proteome</keyword>
<protein>
    <submittedName>
        <fullName evidence="2">DUF502 domain-containing protein</fullName>
    </submittedName>
</protein>
<reference evidence="2 3" key="1">
    <citation type="submission" date="2022-10" db="EMBL/GenBank/DDBJ databases">
        <title>Aestuariibacter sp. AA17 isolated from Montipora capitata coral fragment.</title>
        <authorList>
            <person name="Emsley S.A."/>
            <person name="Pfannmuller K.M."/>
            <person name="Loughran R.M."/>
            <person name="Shlafstein M."/>
            <person name="Papke E."/>
            <person name="Saw J.H."/>
            <person name="Ushijima B."/>
            <person name="Videau P."/>
        </authorList>
    </citation>
    <scope>NUCLEOTIDE SEQUENCE [LARGE SCALE GENOMIC DNA]</scope>
    <source>
        <strain evidence="2 3">AA17</strain>
    </source>
</reference>
<evidence type="ECO:0000256" key="1">
    <source>
        <dbReference type="SAM" id="Phobius"/>
    </source>
</evidence>
<dbReference type="PANTHER" id="PTHR31876:SF26">
    <property type="entry name" value="PROTEIN LIKE COV 2"/>
    <property type="match status" value="1"/>
</dbReference>
<keyword evidence="1" id="KW-0472">Membrane</keyword>
<name>A0ABT3A971_9ALTE</name>
<proteinExistence type="predicted"/>
<dbReference type="Pfam" id="PF04367">
    <property type="entry name" value="DUF502"/>
    <property type="match status" value="1"/>
</dbReference>
<dbReference type="RefSeq" id="WP_263712435.1">
    <property type="nucleotide sequence ID" value="NZ_JAOWKX010000005.1"/>
</dbReference>
<keyword evidence="1" id="KW-1133">Transmembrane helix</keyword>
<organism evidence="2 3">
    <name type="scientific">Fluctibacter corallii</name>
    <dbReference type="NCBI Taxonomy" id="2984329"/>
    <lineage>
        <taxon>Bacteria</taxon>
        <taxon>Pseudomonadati</taxon>
        <taxon>Pseudomonadota</taxon>
        <taxon>Gammaproteobacteria</taxon>
        <taxon>Alteromonadales</taxon>
        <taxon>Alteromonadaceae</taxon>
        <taxon>Fluctibacter</taxon>
    </lineage>
</organism>